<protein>
    <recommendedName>
        <fullName evidence="3">Glutaminyl-tRNA synthetase</fullName>
    </recommendedName>
</protein>
<reference evidence="2" key="1">
    <citation type="journal article" date="2015" name="Nature">
        <title>Complex archaea that bridge the gap between prokaryotes and eukaryotes.</title>
        <authorList>
            <person name="Spang A."/>
            <person name="Saw J.H."/>
            <person name="Jorgensen S.L."/>
            <person name="Zaremba-Niedzwiedzka K."/>
            <person name="Martijn J."/>
            <person name="Lind A.E."/>
            <person name="van Eijk R."/>
            <person name="Schleper C."/>
            <person name="Guy L."/>
            <person name="Ettema T.J."/>
        </authorList>
    </citation>
    <scope>NUCLEOTIDE SEQUENCE</scope>
</reference>
<keyword evidence="1" id="KW-0812">Transmembrane</keyword>
<name>A0A0F9I960_9ZZZZ</name>
<keyword evidence="1" id="KW-1133">Transmembrane helix</keyword>
<keyword evidence="1" id="KW-0472">Membrane</keyword>
<gene>
    <name evidence="2" type="ORF">LCGC14_1607930</name>
</gene>
<proteinExistence type="predicted"/>
<evidence type="ECO:0008006" key="3">
    <source>
        <dbReference type="Google" id="ProtNLM"/>
    </source>
</evidence>
<dbReference type="AlphaFoldDB" id="A0A0F9I960"/>
<accession>A0A0F9I960</accession>
<organism evidence="2">
    <name type="scientific">marine sediment metagenome</name>
    <dbReference type="NCBI Taxonomy" id="412755"/>
    <lineage>
        <taxon>unclassified sequences</taxon>
        <taxon>metagenomes</taxon>
        <taxon>ecological metagenomes</taxon>
    </lineage>
</organism>
<evidence type="ECO:0000313" key="2">
    <source>
        <dbReference type="EMBL" id="KKM24156.1"/>
    </source>
</evidence>
<dbReference type="EMBL" id="LAZR01012983">
    <property type="protein sequence ID" value="KKM24156.1"/>
    <property type="molecule type" value="Genomic_DNA"/>
</dbReference>
<feature type="transmembrane region" description="Helical" evidence="1">
    <location>
        <begin position="41"/>
        <end position="62"/>
    </location>
</feature>
<evidence type="ECO:0000256" key="1">
    <source>
        <dbReference type="SAM" id="Phobius"/>
    </source>
</evidence>
<dbReference type="Pfam" id="PF19852">
    <property type="entry name" value="DUF6327"/>
    <property type="match status" value="1"/>
</dbReference>
<comment type="caution">
    <text evidence="2">The sequence shown here is derived from an EMBL/GenBank/DDBJ whole genome shotgun (WGS) entry which is preliminary data.</text>
</comment>
<dbReference type="InterPro" id="IPR046290">
    <property type="entry name" value="DUF6327"/>
</dbReference>
<sequence length="72" mass="8421">MIPKKYKSFDEIDQDLKILKLERQIDLENLKMNFNQTKQSLYPSSLLGGFGGIVKTFLISIFTKKVLHKFKN</sequence>